<dbReference type="Gene3D" id="3.40.960.10">
    <property type="entry name" value="VSR Endonuclease"/>
    <property type="match status" value="1"/>
</dbReference>
<dbReference type="Pfam" id="PF04480">
    <property type="entry name" value="DUF559"/>
    <property type="match status" value="1"/>
</dbReference>
<evidence type="ECO:0000259" key="1">
    <source>
        <dbReference type="Pfam" id="PF04480"/>
    </source>
</evidence>
<keyword evidence="3" id="KW-1185">Reference proteome</keyword>
<reference evidence="2 3" key="1">
    <citation type="submission" date="2018-09" db="EMBL/GenBank/DDBJ databases">
        <title>Whole genome sequencing of Microbacterium oryzae strain MB-10T.</title>
        <authorList>
            <person name="Das S.K."/>
        </authorList>
    </citation>
    <scope>NUCLEOTIDE SEQUENCE [LARGE SCALE GENOMIC DNA]</scope>
    <source>
        <strain evidence="2 3">MB-10</strain>
    </source>
</reference>
<dbReference type="OrthoDB" id="4701311at2"/>
<protein>
    <submittedName>
        <fullName evidence="2">DUF559 domain-containing protein</fullName>
    </submittedName>
</protein>
<dbReference type="KEGG" id="moj:D7D94_07535"/>
<dbReference type="InterPro" id="IPR007569">
    <property type="entry name" value="DUF559"/>
</dbReference>
<name>A0A6I6DXI0_9MICO</name>
<evidence type="ECO:0000313" key="3">
    <source>
        <dbReference type="Proteomes" id="UP000422989"/>
    </source>
</evidence>
<evidence type="ECO:0000313" key="2">
    <source>
        <dbReference type="EMBL" id="QGU27533.1"/>
    </source>
</evidence>
<organism evidence="2 3">
    <name type="scientific">Microbacterium oryzae</name>
    <dbReference type="NCBI Taxonomy" id="743009"/>
    <lineage>
        <taxon>Bacteria</taxon>
        <taxon>Bacillati</taxon>
        <taxon>Actinomycetota</taxon>
        <taxon>Actinomycetes</taxon>
        <taxon>Micrococcales</taxon>
        <taxon>Microbacteriaceae</taxon>
        <taxon>Microbacterium</taxon>
    </lineage>
</organism>
<accession>A0A6I6DXI0</accession>
<sequence length="275" mass="30834">MRRLLAEVRRRHGIARVADLRDAGVGRRAMDDAVAMRLAIRPRRGWLALPQCDPVLVAAARDGVILTCLSAARLQGLWTRDVSADHVAAPSHAGHVRREAARIHWCQPLVPRAPGSLVDPIENVLAIVAECQPFEEARAIWESALHHRKVEIGAMRAFPLKPAVRRLADLVTPFADEGTESTFLQRISWMPIRIVPQVVLLGRRVDFLLGERLIVQIDGGHHVGRKRADDIAHDAQLRLHGYHVIRISYGQIFDEWPMVQDLILRSIAQGLHLAR</sequence>
<feature type="domain" description="DUF559" evidence="1">
    <location>
        <begin position="192"/>
        <end position="267"/>
    </location>
</feature>
<gene>
    <name evidence="2" type="ORF">D7D94_07535</name>
</gene>
<dbReference type="EMBL" id="CP032550">
    <property type="protein sequence ID" value="QGU27533.1"/>
    <property type="molecule type" value="Genomic_DNA"/>
</dbReference>
<proteinExistence type="predicted"/>
<dbReference type="Proteomes" id="UP000422989">
    <property type="component" value="Chromosome"/>
</dbReference>
<dbReference type="AlphaFoldDB" id="A0A6I6DXI0"/>